<reference evidence="2" key="2">
    <citation type="submission" date="2020-09" db="EMBL/GenBank/DDBJ databases">
        <authorList>
            <person name="Sun Q."/>
            <person name="Kim S."/>
        </authorList>
    </citation>
    <scope>NUCLEOTIDE SEQUENCE</scope>
    <source>
        <strain evidence="2">KCTC 23732</strain>
    </source>
</reference>
<reference evidence="2" key="1">
    <citation type="journal article" date="2014" name="Int. J. Syst. Evol. Microbiol.">
        <title>Complete genome sequence of Corynebacterium casei LMG S-19264T (=DSM 44701T), isolated from a smear-ripened cheese.</title>
        <authorList>
            <consortium name="US DOE Joint Genome Institute (JGI-PGF)"/>
            <person name="Walter F."/>
            <person name="Albersmeier A."/>
            <person name="Kalinowski J."/>
            <person name="Ruckert C."/>
        </authorList>
    </citation>
    <scope>NUCLEOTIDE SEQUENCE</scope>
    <source>
        <strain evidence="2">KCTC 23732</strain>
    </source>
</reference>
<dbReference type="GO" id="GO:0003677">
    <property type="term" value="F:DNA binding"/>
    <property type="evidence" value="ECO:0007669"/>
    <property type="project" value="InterPro"/>
</dbReference>
<dbReference type="AlphaFoldDB" id="A0A918JRC4"/>
<organism evidence="2 3">
    <name type="scientific">Advenella faeciporci</name>
    <dbReference type="NCBI Taxonomy" id="797535"/>
    <lineage>
        <taxon>Bacteria</taxon>
        <taxon>Pseudomonadati</taxon>
        <taxon>Pseudomonadota</taxon>
        <taxon>Betaproteobacteria</taxon>
        <taxon>Burkholderiales</taxon>
        <taxon>Alcaligenaceae</taxon>
    </lineage>
</organism>
<dbReference type="RefSeq" id="WP_189386011.1">
    <property type="nucleotide sequence ID" value="NZ_BAABFY010000042.1"/>
</dbReference>
<dbReference type="InterPro" id="IPR001387">
    <property type="entry name" value="Cro/C1-type_HTH"/>
</dbReference>
<feature type="domain" description="HTH cro/C1-type" evidence="1">
    <location>
        <begin position="11"/>
        <end position="65"/>
    </location>
</feature>
<dbReference type="SMART" id="SM00530">
    <property type="entry name" value="HTH_XRE"/>
    <property type="match status" value="1"/>
</dbReference>
<dbReference type="InterPro" id="IPR010982">
    <property type="entry name" value="Lambda_DNA-bd_dom_sf"/>
</dbReference>
<evidence type="ECO:0000313" key="3">
    <source>
        <dbReference type="Proteomes" id="UP000608345"/>
    </source>
</evidence>
<dbReference type="CDD" id="cd00093">
    <property type="entry name" value="HTH_XRE"/>
    <property type="match status" value="1"/>
</dbReference>
<gene>
    <name evidence="2" type="ORF">GCM10011450_26770</name>
</gene>
<dbReference type="Pfam" id="PF01381">
    <property type="entry name" value="HTH_3"/>
    <property type="match status" value="1"/>
</dbReference>
<sequence length="103" mass="11434">MTTLFSISQTLRKQFQALKLTQETVRKDTGITRRTLTNVLSGKQDYKLTTLLAIADRLGLDVVLLPKEATRGINLTATPTPPKVSSAVQATLERLRAKTEQPR</sequence>
<name>A0A918JRC4_9BURK</name>
<dbReference type="EMBL" id="BMYS01000027">
    <property type="protein sequence ID" value="GGW95767.1"/>
    <property type="molecule type" value="Genomic_DNA"/>
</dbReference>
<protein>
    <recommendedName>
        <fullName evidence="1">HTH cro/C1-type domain-containing protein</fullName>
    </recommendedName>
</protein>
<dbReference type="SUPFAM" id="SSF47413">
    <property type="entry name" value="lambda repressor-like DNA-binding domains"/>
    <property type="match status" value="1"/>
</dbReference>
<evidence type="ECO:0000313" key="2">
    <source>
        <dbReference type="EMBL" id="GGW95767.1"/>
    </source>
</evidence>
<dbReference type="PROSITE" id="PS50943">
    <property type="entry name" value="HTH_CROC1"/>
    <property type="match status" value="1"/>
</dbReference>
<proteinExistence type="predicted"/>
<evidence type="ECO:0000259" key="1">
    <source>
        <dbReference type="PROSITE" id="PS50943"/>
    </source>
</evidence>
<accession>A0A918JRC4</accession>
<dbReference type="Proteomes" id="UP000608345">
    <property type="component" value="Unassembled WGS sequence"/>
</dbReference>
<dbReference type="Gene3D" id="1.10.260.40">
    <property type="entry name" value="lambda repressor-like DNA-binding domains"/>
    <property type="match status" value="1"/>
</dbReference>
<comment type="caution">
    <text evidence="2">The sequence shown here is derived from an EMBL/GenBank/DDBJ whole genome shotgun (WGS) entry which is preliminary data.</text>
</comment>
<keyword evidence="3" id="KW-1185">Reference proteome</keyword>